<feature type="compositionally biased region" description="Low complexity" evidence="1">
    <location>
        <begin position="1"/>
        <end position="13"/>
    </location>
</feature>
<organism evidence="2 3">
    <name type="scientific">Sphingomonas hankyongi</name>
    <dbReference type="NCBI Taxonomy" id="2908209"/>
    <lineage>
        <taxon>Bacteria</taxon>
        <taxon>Pseudomonadati</taxon>
        <taxon>Pseudomonadota</taxon>
        <taxon>Alphaproteobacteria</taxon>
        <taxon>Sphingomonadales</taxon>
        <taxon>Sphingomonadaceae</taxon>
        <taxon>Sphingomonas</taxon>
    </lineage>
</organism>
<feature type="compositionally biased region" description="Basic and acidic residues" evidence="1">
    <location>
        <begin position="33"/>
        <end position="46"/>
    </location>
</feature>
<proteinExistence type="predicted"/>
<comment type="caution">
    <text evidence="2">The sequence shown here is derived from an EMBL/GenBank/DDBJ whole genome shotgun (WGS) entry which is preliminary data.</text>
</comment>
<evidence type="ECO:0000313" key="2">
    <source>
        <dbReference type="EMBL" id="MCL6730969.1"/>
    </source>
</evidence>
<gene>
    <name evidence="2" type="ORF">LZ538_13055</name>
</gene>
<sequence>MTKTSKSKAASKTPRGRATGHPAGGKLNQATTKEFEREEMGIAPKE</sequence>
<evidence type="ECO:0000256" key="1">
    <source>
        <dbReference type="SAM" id="MobiDB-lite"/>
    </source>
</evidence>
<name>A0ABT0S5Q3_9SPHN</name>
<dbReference type="EMBL" id="JAMGBE010000004">
    <property type="protein sequence ID" value="MCL6730969.1"/>
    <property type="molecule type" value="Genomic_DNA"/>
</dbReference>
<dbReference type="Proteomes" id="UP001165342">
    <property type="component" value="Unassembled WGS sequence"/>
</dbReference>
<feature type="region of interest" description="Disordered" evidence="1">
    <location>
        <begin position="1"/>
        <end position="46"/>
    </location>
</feature>
<keyword evidence="3" id="KW-1185">Reference proteome</keyword>
<dbReference type="RefSeq" id="WP_249832455.1">
    <property type="nucleotide sequence ID" value="NZ_JAMGBE010000004.1"/>
</dbReference>
<accession>A0ABT0S5Q3</accession>
<protein>
    <submittedName>
        <fullName evidence="2">Uncharacterized protein</fullName>
    </submittedName>
</protein>
<evidence type="ECO:0000313" key="3">
    <source>
        <dbReference type="Proteomes" id="UP001165342"/>
    </source>
</evidence>
<reference evidence="2" key="1">
    <citation type="submission" date="2022-05" db="EMBL/GenBank/DDBJ databases">
        <authorList>
            <person name="Jo J.-H."/>
            <person name="Im W.-T."/>
        </authorList>
    </citation>
    <scope>NUCLEOTIDE SEQUENCE</scope>
    <source>
        <strain evidence="2">SE220</strain>
    </source>
</reference>